<evidence type="ECO:0000313" key="3">
    <source>
        <dbReference type="Proteomes" id="UP000076154"/>
    </source>
</evidence>
<dbReference type="OrthoDB" id="1734943at2759"/>
<feature type="region of interest" description="Disordered" evidence="1">
    <location>
        <begin position="349"/>
        <end position="384"/>
    </location>
</feature>
<dbReference type="EMBL" id="LUEZ02000041">
    <property type="protein sequence ID" value="RDB25384.1"/>
    <property type="molecule type" value="Genomic_DNA"/>
</dbReference>
<protein>
    <submittedName>
        <fullName evidence="2">Uncharacterized protein</fullName>
    </submittedName>
</protein>
<comment type="caution">
    <text evidence="2">The sequence shown here is derived from an EMBL/GenBank/DDBJ whole genome shotgun (WGS) entry which is preliminary data.</text>
</comment>
<feature type="region of interest" description="Disordered" evidence="1">
    <location>
        <begin position="1"/>
        <end position="74"/>
    </location>
</feature>
<keyword evidence="3" id="KW-1185">Reference proteome</keyword>
<reference evidence="2" key="1">
    <citation type="submission" date="2018-04" db="EMBL/GenBank/DDBJ databases">
        <title>Whole genome sequencing of Hypsizygus marmoreus.</title>
        <authorList>
            <person name="Choi I.-G."/>
            <person name="Min B."/>
            <person name="Kim J.-G."/>
            <person name="Kim S."/>
            <person name="Oh Y.-L."/>
            <person name="Kong W.-S."/>
            <person name="Park H."/>
            <person name="Jeong J."/>
            <person name="Song E.-S."/>
        </authorList>
    </citation>
    <scope>NUCLEOTIDE SEQUENCE [LARGE SCALE GENOMIC DNA]</scope>
    <source>
        <strain evidence="2">51987-8</strain>
    </source>
</reference>
<proteinExistence type="predicted"/>
<dbReference type="InParanoid" id="A0A369K0X7"/>
<evidence type="ECO:0000313" key="2">
    <source>
        <dbReference type="EMBL" id="RDB25384.1"/>
    </source>
</evidence>
<organism evidence="2 3">
    <name type="scientific">Hypsizygus marmoreus</name>
    <name type="common">White beech mushroom</name>
    <name type="synonym">Agaricus marmoreus</name>
    <dbReference type="NCBI Taxonomy" id="39966"/>
    <lineage>
        <taxon>Eukaryota</taxon>
        <taxon>Fungi</taxon>
        <taxon>Dikarya</taxon>
        <taxon>Basidiomycota</taxon>
        <taxon>Agaricomycotina</taxon>
        <taxon>Agaricomycetes</taxon>
        <taxon>Agaricomycetidae</taxon>
        <taxon>Agaricales</taxon>
        <taxon>Tricholomatineae</taxon>
        <taxon>Lyophyllaceae</taxon>
        <taxon>Hypsizygus</taxon>
    </lineage>
</organism>
<feature type="compositionally biased region" description="Low complexity" evidence="1">
    <location>
        <begin position="8"/>
        <end position="33"/>
    </location>
</feature>
<dbReference type="Proteomes" id="UP000076154">
    <property type="component" value="Unassembled WGS sequence"/>
</dbReference>
<sequence length="547" mass="58232">MMNVLKHPSFFRPTSRPSSPAPLTTPSSVLPSSVLPPNPDSSNGLDRARPPNKLSLSTFRRPSPAPGTALNAAPGPLVQDGSYLEILSLKLSEAVSKALAQPTGPAAANEQVLGKRAIPQGRGHALGALIASELKATQDSPHLHRAIIRSLHRPLSVLLTNLSSHLLPLISSPAFQSAPTPTVQSPNPNPTQLHAIAIANFVGELLETFDALDLGTDVDLRGDGLKTIREGLVSLINRVVGPLVNSIRNELTPLLDALEVPNLLHGIKWTPGVKASVVHHPSIVILQGIMPVYAKALARYTTSTTSQSTLATFLISVIWRGLVALAHRPYTPPSPPSSPPLLPVAIKKRRGSTSPPLTPPAGRFAIKLPPSRPPSPPPATTPATAAADARALYDLLSLLPFPSAEKPTTRLAREVVDDALEGLRALPPLLDAVHSVTASKLDSQDRLDDIARELEVLATEVPLLIALPVLLQVPINGGSTSVSVWDMIGLTEAEYRKQCLSGFGRAEECATTVALRVLEALRTNQDVHPVVSKWLVMEIVEELEQGH</sequence>
<name>A0A369K0X7_HYPMA</name>
<accession>A0A369K0X7</accession>
<dbReference type="AlphaFoldDB" id="A0A369K0X7"/>
<feature type="compositionally biased region" description="Pro residues" evidence="1">
    <location>
        <begin position="370"/>
        <end position="380"/>
    </location>
</feature>
<dbReference type="STRING" id="39966.A0A369K0X7"/>
<evidence type="ECO:0000256" key="1">
    <source>
        <dbReference type="SAM" id="MobiDB-lite"/>
    </source>
</evidence>
<gene>
    <name evidence="2" type="ORF">Hypma_008031</name>
</gene>